<comment type="caution">
    <text evidence="1">The sequence shown here is derived from an EMBL/GenBank/DDBJ whole genome shotgun (WGS) entry which is preliminary data.</text>
</comment>
<gene>
    <name evidence="1" type="ORF">D6850_08500</name>
</gene>
<proteinExistence type="predicted"/>
<name>A0A3A8AW69_9RHOB</name>
<dbReference type="Gene3D" id="3.40.50.2300">
    <property type="match status" value="1"/>
</dbReference>
<keyword evidence="2" id="KW-1185">Reference proteome</keyword>
<evidence type="ECO:0008006" key="3">
    <source>
        <dbReference type="Google" id="ProtNLM"/>
    </source>
</evidence>
<accession>A0A3A8AW69</accession>
<evidence type="ECO:0000313" key="2">
    <source>
        <dbReference type="Proteomes" id="UP000281128"/>
    </source>
</evidence>
<dbReference type="AlphaFoldDB" id="A0A3A8AW69"/>
<evidence type="ECO:0000313" key="1">
    <source>
        <dbReference type="EMBL" id="RKF14900.1"/>
    </source>
</evidence>
<sequence length="136" mass="14569">MSNLDGCAVKEPPDCLPDSVPTPTYVVLETNPIIAADLCGTIESCGHCRVVHVTDIRALGSALQDISQVRVAYLELKRPELEQSGIGALLRDRGAHIVLTIGEADGDATRHPKVSVLPRPFTEQMILQSLAEVSAD</sequence>
<reference evidence="1 2" key="1">
    <citation type="submission" date="2018-09" db="EMBL/GenBank/DDBJ databases">
        <title>Roseovarius spongiae sp. nov., isolated from a marine sponge.</title>
        <authorList>
            <person name="Zhuang L."/>
            <person name="Luo L."/>
        </authorList>
    </citation>
    <scope>NUCLEOTIDE SEQUENCE [LARGE SCALE GENOMIC DNA]</scope>
    <source>
        <strain evidence="1 2">HN-E21</strain>
    </source>
</reference>
<dbReference type="Proteomes" id="UP000281128">
    <property type="component" value="Unassembled WGS sequence"/>
</dbReference>
<protein>
    <recommendedName>
        <fullName evidence="3">Response regulatory domain-containing protein</fullName>
    </recommendedName>
</protein>
<organism evidence="1 2">
    <name type="scientific">Roseovarius spongiae</name>
    <dbReference type="NCBI Taxonomy" id="2320272"/>
    <lineage>
        <taxon>Bacteria</taxon>
        <taxon>Pseudomonadati</taxon>
        <taxon>Pseudomonadota</taxon>
        <taxon>Alphaproteobacteria</taxon>
        <taxon>Rhodobacterales</taxon>
        <taxon>Roseobacteraceae</taxon>
        <taxon>Roseovarius</taxon>
    </lineage>
</organism>
<dbReference type="EMBL" id="RAPE01000002">
    <property type="protein sequence ID" value="RKF14900.1"/>
    <property type="molecule type" value="Genomic_DNA"/>
</dbReference>